<dbReference type="PANTHER" id="PTHR13271:SF137">
    <property type="entry name" value="SET DOMAIN-CONTAINING PROTEIN"/>
    <property type="match status" value="1"/>
</dbReference>
<keyword evidence="3" id="KW-1185">Reference proteome</keyword>
<evidence type="ECO:0000259" key="1">
    <source>
        <dbReference type="Pfam" id="PF00856"/>
    </source>
</evidence>
<proteinExistence type="predicted"/>
<dbReference type="InterPro" id="IPR050600">
    <property type="entry name" value="SETD3_SETD6_MTase"/>
</dbReference>
<dbReference type="Gene3D" id="3.90.1410.10">
    <property type="entry name" value="set domain protein methyltransferase, domain 1"/>
    <property type="match status" value="1"/>
</dbReference>
<dbReference type="InterPro" id="IPR001214">
    <property type="entry name" value="SET_dom"/>
</dbReference>
<comment type="caution">
    <text evidence="2">The sequence shown here is derived from an EMBL/GenBank/DDBJ whole genome shotgun (WGS) entry which is preliminary data.</text>
</comment>
<dbReference type="EMBL" id="JASWJB010000281">
    <property type="protein sequence ID" value="KAK2592197.1"/>
    <property type="molecule type" value="Genomic_DNA"/>
</dbReference>
<reference evidence="2" key="1">
    <citation type="submission" date="2023-06" db="EMBL/GenBank/DDBJ databases">
        <title>Conoideocrella luteorostrata (Hypocreales: Clavicipitaceae), a potential biocontrol fungus for elongate hemlock scale in United States Christmas tree production areas.</title>
        <authorList>
            <person name="Barrett H."/>
            <person name="Lovett B."/>
            <person name="Macias A.M."/>
            <person name="Stajich J.E."/>
            <person name="Kasson M.T."/>
        </authorList>
    </citation>
    <scope>NUCLEOTIDE SEQUENCE</scope>
    <source>
        <strain evidence="2">ARSEF 14590</strain>
    </source>
</reference>
<evidence type="ECO:0000313" key="2">
    <source>
        <dbReference type="EMBL" id="KAK2592197.1"/>
    </source>
</evidence>
<organism evidence="2 3">
    <name type="scientific">Conoideocrella luteorostrata</name>
    <dbReference type="NCBI Taxonomy" id="1105319"/>
    <lineage>
        <taxon>Eukaryota</taxon>
        <taxon>Fungi</taxon>
        <taxon>Dikarya</taxon>
        <taxon>Ascomycota</taxon>
        <taxon>Pezizomycotina</taxon>
        <taxon>Sordariomycetes</taxon>
        <taxon>Hypocreomycetidae</taxon>
        <taxon>Hypocreales</taxon>
        <taxon>Clavicipitaceae</taxon>
        <taxon>Conoideocrella</taxon>
    </lineage>
</organism>
<dbReference type="PANTHER" id="PTHR13271">
    <property type="entry name" value="UNCHARACTERIZED PUTATIVE METHYLTRANSFERASE"/>
    <property type="match status" value="1"/>
</dbReference>
<sequence>MDSVNTFCRWVADQGGEIDGIKPQNIAGRGFGIVATRNLIKGEVIMTIPVHAIRSLDKIPQSITAKLPPDMSIHGLLAAEITLYPARLTSWAKIVPKMADFEDCMPYFWPVTLQHYLPKEAKNLLEKQKYMFSKDWDMYRQAFPTSIMQDFMHAWFLVSTRSFYHETCQTSLYPWHDRLALLPMADLFNHAATGCHVCYSSEHYTITTDREYLNGEEVHISYGDHSNDFLLAEYGFILPDNSHDRVCINDLILGELQAEQRAFLKDKGALGDFMLSVQSQPCSRTKVALQLLCDTVTNDKLDSCHTRSGTDLYLPQLLTKFLDEIQDIKKAILGNIAGNSTQQSLLMQRWNQIEVIVKQTIEAEQPHDVVL</sequence>
<evidence type="ECO:0000313" key="3">
    <source>
        <dbReference type="Proteomes" id="UP001251528"/>
    </source>
</evidence>
<name>A0AAJ0FPR2_9HYPO</name>
<protein>
    <recommendedName>
        <fullName evidence="1">SET domain-containing protein</fullName>
    </recommendedName>
</protein>
<feature type="domain" description="SET" evidence="1">
    <location>
        <begin position="30"/>
        <end position="223"/>
    </location>
</feature>
<dbReference type="Proteomes" id="UP001251528">
    <property type="component" value="Unassembled WGS sequence"/>
</dbReference>
<accession>A0AAJ0FPR2</accession>
<gene>
    <name evidence="2" type="ORF">QQS21_010116</name>
</gene>
<dbReference type="SUPFAM" id="SSF82199">
    <property type="entry name" value="SET domain"/>
    <property type="match status" value="1"/>
</dbReference>
<dbReference type="AlphaFoldDB" id="A0AAJ0FPR2"/>
<dbReference type="InterPro" id="IPR046341">
    <property type="entry name" value="SET_dom_sf"/>
</dbReference>
<dbReference type="GO" id="GO:0016279">
    <property type="term" value="F:protein-lysine N-methyltransferase activity"/>
    <property type="evidence" value="ECO:0007669"/>
    <property type="project" value="UniProtKB-ARBA"/>
</dbReference>
<dbReference type="Pfam" id="PF00856">
    <property type="entry name" value="SET"/>
    <property type="match status" value="1"/>
</dbReference>